<dbReference type="SMART" id="SM00228">
    <property type="entry name" value="PDZ"/>
    <property type="match status" value="1"/>
</dbReference>
<dbReference type="MEROPS" id="S41.004"/>
<dbReference type="GeneID" id="92932581"/>
<dbReference type="InterPro" id="IPR036034">
    <property type="entry name" value="PDZ_sf"/>
</dbReference>
<dbReference type="PROSITE" id="PS50106">
    <property type="entry name" value="PDZ"/>
    <property type="match status" value="1"/>
</dbReference>
<evidence type="ECO:0000256" key="7">
    <source>
        <dbReference type="SAM" id="SignalP"/>
    </source>
</evidence>
<dbReference type="Pfam" id="PF17820">
    <property type="entry name" value="PDZ_6"/>
    <property type="match status" value="1"/>
</dbReference>
<dbReference type="NCBIfam" id="TIGR00225">
    <property type="entry name" value="prc"/>
    <property type="match status" value="1"/>
</dbReference>
<dbReference type="InterPro" id="IPR041489">
    <property type="entry name" value="PDZ_6"/>
</dbReference>
<dbReference type="Gene3D" id="2.30.42.10">
    <property type="match status" value="1"/>
</dbReference>
<comment type="similarity">
    <text evidence="1 5">Belongs to the peptidase S41A family.</text>
</comment>
<dbReference type="GO" id="GO:0030288">
    <property type="term" value="C:outer membrane-bounded periplasmic space"/>
    <property type="evidence" value="ECO:0007669"/>
    <property type="project" value="TreeGrafter"/>
</dbReference>
<dbReference type="InterPro" id="IPR001478">
    <property type="entry name" value="PDZ"/>
</dbReference>
<dbReference type="HOGENOM" id="CLU_017295_1_1_6"/>
<dbReference type="eggNOG" id="COG0793">
    <property type="taxonomic scope" value="Bacteria"/>
</dbReference>
<dbReference type="KEGG" id="acz:Acaty_c2517"/>
<dbReference type="SUPFAM" id="SSF50156">
    <property type="entry name" value="PDZ domain-like"/>
    <property type="match status" value="1"/>
</dbReference>
<dbReference type="Gene3D" id="3.30.750.44">
    <property type="match status" value="1"/>
</dbReference>
<dbReference type="FunFam" id="2.30.42.10:FF:000063">
    <property type="entry name" value="Peptidase, S41 family"/>
    <property type="match status" value="1"/>
</dbReference>
<evidence type="ECO:0000313" key="10">
    <source>
        <dbReference type="Proteomes" id="UP000005522"/>
    </source>
</evidence>
<dbReference type="EC" id="3.4.21.102" evidence="9"/>
<dbReference type="Proteomes" id="UP000005522">
    <property type="component" value="Chromosome"/>
</dbReference>
<dbReference type="Pfam" id="PF03572">
    <property type="entry name" value="Peptidase_S41"/>
    <property type="match status" value="1"/>
</dbReference>
<evidence type="ECO:0000256" key="3">
    <source>
        <dbReference type="ARBA" id="ARBA00022801"/>
    </source>
</evidence>
<evidence type="ECO:0000313" key="9">
    <source>
        <dbReference type="EMBL" id="AIA56361.1"/>
    </source>
</evidence>
<name>A0A060A2B2_ACICK</name>
<dbReference type="RefSeq" id="WP_004869162.1">
    <property type="nucleotide sequence ID" value="NZ_CP005986.1"/>
</dbReference>
<sequence>MVLSRLLQAFPRWPLLLSMLLGAGWGHTAMAADKVDNSIPLRQIQTFSEVFSLIKSDYVDHASDKKLMEGAISGMVSALDPHSAYLSPKELKEMQSFTDGKFGGVGLEVAADHGVLRVIAPIDGTPAAKAGIRSGDLIVKIDGKAVQGLGLSAAVDRMRGKVGTTVELTLLRPHAAKPMTVKLTRAIIKVQSVRASLLAPGYGYLRISQFQDNTGVETRRAVERLEKESGGRLKGLILDLRNNPGGVLGAGVETADTFLDRGLIVYTKGRAANSDMRFTAHGPDALHGAPLIVLINGGSASAAEIVTGALKDDGRALVMGSRSFGKGSVQTIIPLDDGGALKLTTALYYTPLGCSIQGEGIVPNVAIRPANAEQEALDQDLLRESELQGVLKAPAQCRAQKPQYTILEPTPPAAPKKDQTPNFSDKPDLRTDFTLREALDVLQGKPVPVDVDGKTVPMVIPLPAVTARKAG</sequence>
<organism evidence="9 10">
    <name type="scientific">Acidithiobacillus caldus (strain ATCC 51756 / DSM 8584 / KU)</name>
    <dbReference type="NCBI Taxonomy" id="637389"/>
    <lineage>
        <taxon>Bacteria</taxon>
        <taxon>Pseudomonadati</taxon>
        <taxon>Pseudomonadota</taxon>
        <taxon>Acidithiobacillia</taxon>
        <taxon>Acidithiobacillales</taxon>
        <taxon>Acidithiobacillaceae</taxon>
        <taxon>Acidithiobacillus</taxon>
    </lineage>
</organism>
<keyword evidence="4 5" id="KW-0720">Serine protease</keyword>
<dbReference type="GO" id="GO:0007165">
    <property type="term" value="P:signal transduction"/>
    <property type="evidence" value="ECO:0007669"/>
    <property type="project" value="TreeGrafter"/>
</dbReference>
<feature type="chain" id="PRO_5001582032" evidence="7">
    <location>
        <begin position="32"/>
        <end position="471"/>
    </location>
</feature>
<evidence type="ECO:0000256" key="4">
    <source>
        <dbReference type="ARBA" id="ARBA00022825"/>
    </source>
</evidence>
<accession>A0A060A2B2</accession>
<keyword evidence="2 5" id="KW-0645">Protease</keyword>
<evidence type="ECO:0000256" key="6">
    <source>
        <dbReference type="SAM" id="MobiDB-lite"/>
    </source>
</evidence>
<dbReference type="Gene3D" id="3.90.226.10">
    <property type="entry name" value="2-enoyl-CoA Hydratase, Chain A, domain 1"/>
    <property type="match status" value="1"/>
</dbReference>
<evidence type="ECO:0000256" key="5">
    <source>
        <dbReference type="RuleBase" id="RU004404"/>
    </source>
</evidence>
<dbReference type="InterPro" id="IPR055210">
    <property type="entry name" value="CtpA/B_N"/>
</dbReference>
<evidence type="ECO:0000256" key="2">
    <source>
        <dbReference type="ARBA" id="ARBA00022670"/>
    </source>
</evidence>
<dbReference type="PANTHER" id="PTHR32060:SF30">
    <property type="entry name" value="CARBOXY-TERMINAL PROCESSING PROTEASE CTPA"/>
    <property type="match status" value="1"/>
</dbReference>
<feature type="compositionally biased region" description="Basic and acidic residues" evidence="6">
    <location>
        <begin position="415"/>
        <end position="428"/>
    </location>
</feature>
<dbReference type="GO" id="GO:0004252">
    <property type="term" value="F:serine-type endopeptidase activity"/>
    <property type="evidence" value="ECO:0007669"/>
    <property type="project" value="UniProtKB-EC"/>
</dbReference>
<reference evidence="9 10" key="1">
    <citation type="journal article" date="2009" name="J. Bacteriol.">
        <title>Draft genome sequence of the extremely acidophilic bacterium Acidithiobacillus caldus ATCC 51756 reveals metabolic versatility in the genus Acidithiobacillus.</title>
        <authorList>
            <person name="Valdes J."/>
            <person name="Quatrini R."/>
            <person name="Hallberg K."/>
            <person name="Dopson M."/>
            <person name="Valenzuela P.D."/>
            <person name="Holmes D.S."/>
        </authorList>
    </citation>
    <scope>NUCLEOTIDE SEQUENCE [LARGE SCALE GENOMIC DNA]</scope>
    <source>
        <strain evidence="10">ATCC 51756 / DSM 8584 / KU</strain>
    </source>
</reference>
<dbReference type="Pfam" id="PF22694">
    <property type="entry name" value="CtpB_N-like"/>
    <property type="match status" value="1"/>
</dbReference>
<dbReference type="PANTHER" id="PTHR32060">
    <property type="entry name" value="TAIL-SPECIFIC PROTEASE"/>
    <property type="match status" value="1"/>
</dbReference>
<evidence type="ECO:0000256" key="1">
    <source>
        <dbReference type="ARBA" id="ARBA00009179"/>
    </source>
</evidence>
<protein>
    <submittedName>
        <fullName evidence="9">Carboxyl-terminal protease</fullName>
        <ecNumber evidence="9">3.4.21.102</ecNumber>
    </submittedName>
</protein>
<feature type="region of interest" description="Disordered" evidence="6">
    <location>
        <begin position="406"/>
        <end position="428"/>
    </location>
</feature>
<keyword evidence="7" id="KW-0732">Signal</keyword>
<proteinExistence type="inferred from homology"/>
<dbReference type="EMBL" id="CP005986">
    <property type="protein sequence ID" value="AIA56361.1"/>
    <property type="molecule type" value="Genomic_DNA"/>
</dbReference>
<dbReference type="InterPro" id="IPR004447">
    <property type="entry name" value="Peptidase_S41A"/>
</dbReference>
<dbReference type="AlphaFoldDB" id="A0A060A2B2"/>
<feature type="domain" description="PDZ" evidence="8">
    <location>
        <begin position="91"/>
        <end position="159"/>
    </location>
</feature>
<evidence type="ECO:0000259" key="8">
    <source>
        <dbReference type="PROSITE" id="PS50106"/>
    </source>
</evidence>
<feature type="signal peptide" evidence="7">
    <location>
        <begin position="1"/>
        <end position="31"/>
    </location>
</feature>
<dbReference type="CDD" id="cd06782">
    <property type="entry name" value="cpPDZ_CPP-like"/>
    <property type="match status" value="1"/>
</dbReference>
<dbReference type="GO" id="GO:0006508">
    <property type="term" value="P:proteolysis"/>
    <property type="evidence" value="ECO:0007669"/>
    <property type="project" value="UniProtKB-KW"/>
</dbReference>
<keyword evidence="3 5" id="KW-0378">Hydrolase</keyword>
<dbReference type="SUPFAM" id="SSF52096">
    <property type="entry name" value="ClpP/crotonase"/>
    <property type="match status" value="1"/>
</dbReference>
<dbReference type="InterPro" id="IPR005151">
    <property type="entry name" value="Tail-specific_protease"/>
</dbReference>
<gene>
    <name evidence="9" type="ORF">Acaty_c2517</name>
</gene>
<dbReference type="InterPro" id="IPR029045">
    <property type="entry name" value="ClpP/crotonase-like_dom_sf"/>
</dbReference>
<dbReference type="CDD" id="cd07560">
    <property type="entry name" value="Peptidase_S41_CPP"/>
    <property type="match status" value="1"/>
</dbReference>
<dbReference type="SMART" id="SM00245">
    <property type="entry name" value="TSPc"/>
    <property type="match status" value="1"/>
</dbReference>